<organism evidence="1 2">
    <name type="scientific">Morganella morganii</name>
    <name type="common">Proteus morganii</name>
    <dbReference type="NCBI Taxonomy" id="582"/>
    <lineage>
        <taxon>Bacteria</taxon>
        <taxon>Pseudomonadati</taxon>
        <taxon>Pseudomonadota</taxon>
        <taxon>Gammaproteobacteria</taxon>
        <taxon>Enterobacterales</taxon>
        <taxon>Morganellaceae</taxon>
        <taxon>Morganella</taxon>
    </lineage>
</organism>
<name>A0A433ZVC0_MORMO</name>
<sequence length="61" mass="6904">MHAGKIRQLPHLLFHKNILFIGRNTGFVIPLCPCSLINSAIFSGFSETAEKFALYKFRPVL</sequence>
<accession>A0A433ZVC0</accession>
<dbReference type="EMBL" id="NRQY01000001">
    <property type="protein sequence ID" value="RUT66065.1"/>
    <property type="molecule type" value="Genomic_DNA"/>
</dbReference>
<comment type="caution">
    <text evidence="1">The sequence shown here is derived from an EMBL/GenBank/DDBJ whole genome shotgun (WGS) entry which is preliminary data.</text>
</comment>
<proteinExistence type="predicted"/>
<gene>
    <name evidence="1" type="ORF">CKG00_06390</name>
</gene>
<dbReference type="Proteomes" id="UP000286908">
    <property type="component" value="Unassembled WGS sequence"/>
</dbReference>
<dbReference type="AlphaFoldDB" id="A0A433ZVC0"/>
<evidence type="ECO:0000313" key="1">
    <source>
        <dbReference type="EMBL" id="RUT66065.1"/>
    </source>
</evidence>
<protein>
    <submittedName>
        <fullName evidence="1">Uncharacterized protein</fullName>
    </submittedName>
</protein>
<reference evidence="1 2" key="1">
    <citation type="submission" date="2017-08" db="EMBL/GenBank/DDBJ databases">
        <title>Draft genome sequence of pheromone producing symbiont Morganella morganii, of the female New Zealand grass grub Costelytra giveni.</title>
        <authorList>
            <person name="Laugraud A."/>
            <person name="Young S.D."/>
            <person name="Hurst M.H."/>
        </authorList>
    </citation>
    <scope>NUCLEOTIDE SEQUENCE [LARGE SCALE GENOMIC DNA]</scope>
    <source>
        <strain evidence="1 2">MMsCG</strain>
    </source>
</reference>
<evidence type="ECO:0000313" key="2">
    <source>
        <dbReference type="Proteomes" id="UP000286908"/>
    </source>
</evidence>